<evidence type="ECO:0000259" key="9">
    <source>
        <dbReference type="Pfam" id="PF00294"/>
    </source>
</evidence>
<dbReference type="InterPro" id="IPR004821">
    <property type="entry name" value="Cyt_trans-like"/>
</dbReference>
<dbReference type="InterPro" id="IPR029056">
    <property type="entry name" value="Ribokinase-like"/>
</dbReference>
<evidence type="ECO:0000313" key="11">
    <source>
        <dbReference type="EMBL" id="AWH92704.1"/>
    </source>
</evidence>
<keyword evidence="2 11" id="KW-0808">Transferase</keyword>
<dbReference type="EMBL" id="CP015449">
    <property type="protein sequence ID" value="AWH92704.1"/>
    <property type="molecule type" value="Genomic_DNA"/>
</dbReference>
<keyword evidence="5" id="KW-0067">ATP-binding</keyword>
<gene>
    <name evidence="11" type="ORF">A6035_11580</name>
</gene>
<dbReference type="GO" id="GO:0005524">
    <property type="term" value="F:ATP binding"/>
    <property type="evidence" value="ECO:0007669"/>
    <property type="project" value="UniProtKB-KW"/>
</dbReference>
<sequence>MHADPVAVVGDVVLDRDLEGTSTRLCPDAPVPVVDADHTRVSPGGAGLAALMCARIDRVPRVRLVAPLADDAAGETLRSELADIDVRALGHEGGTRTKTRIRAGGQTLLRVDDGGPATPRDVDPARLAEALAGAVVLVSDYGAGTTRDPAVRAGLEQAARDGDVVWDPHPRGGPPVPGCAVVTPNLAEALDAAGALGLDADPELPGDLARALRRAWEARAVVVTVGSEGAWLAEGDDLRQIPSGGREAGDPCGAGDRVAASIAASLSRRESAATAAARAVADASRWVAEGGAAGFRGRGNQPAPSTLDGFAHRIARTREAGGVIVATGGCFDVLHAGHAQYLRAARELGDLLVVLLNSDASVRRLKGRGRPVNPVADRRALLEALASVDAVVVFDEDDPREALDALRPDVWVKGGDYRVADLPEAPLVHSWGGRVEILPLLSGRSTTSILDRISDAG</sequence>
<dbReference type="InterPro" id="IPR011914">
    <property type="entry name" value="RfaE_dom_II"/>
</dbReference>
<dbReference type="InterPro" id="IPR011611">
    <property type="entry name" value="PfkB_dom"/>
</dbReference>
<name>A0A2S1R8Y1_9ACTN</name>
<protein>
    <recommendedName>
        <fullName evidence="1">D-glycero-beta-D-manno-heptose 1-phosphate adenylyltransferase</fullName>
        <ecNumber evidence="1">2.7.7.70</ecNumber>
    </recommendedName>
</protein>
<keyword evidence="7" id="KW-0119">Carbohydrate metabolism</keyword>
<dbReference type="GO" id="GO:0016773">
    <property type="term" value="F:phosphotransferase activity, alcohol group as acceptor"/>
    <property type="evidence" value="ECO:0007669"/>
    <property type="project" value="InterPro"/>
</dbReference>
<dbReference type="SUPFAM" id="SSF53613">
    <property type="entry name" value="Ribokinase-like"/>
    <property type="match status" value="1"/>
</dbReference>
<evidence type="ECO:0000256" key="3">
    <source>
        <dbReference type="ARBA" id="ARBA00022695"/>
    </source>
</evidence>
<accession>A0A2S1R8Y1</accession>
<keyword evidence="12" id="KW-1185">Reference proteome</keyword>
<evidence type="ECO:0000256" key="6">
    <source>
        <dbReference type="ARBA" id="ARBA00023268"/>
    </source>
</evidence>
<evidence type="ECO:0000256" key="1">
    <source>
        <dbReference type="ARBA" id="ARBA00012519"/>
    </source>
</evidence>
<evidence type="ECO:0000256" key="8">
    <source>
        <dbReference type="ARBA" id="ARBA00047428"/>
    </source>
</evidence>
<dbReference type="PANTHER" id="PTHR43793">
    <property type="entry name" value="FAD SYNTHASE"/>
    <property type="match status" value="1"/>
</dbReference>
<keyword evidence="3" id="KW-0548">Nucleotidyltransferase</keyword>
<evidence type="ECO:0000256" key="5">
    <source>
        <dbReference type="ARBA" id="ARBA00022840"/>
    </source>
</evidence>
<evidence type="ECO:0000256" key="4">
    <source>
        <dbReference type="ARBA" id="ARBA00022741"/>
    </source>
</evidence>
<feature type="domain" description="Cytidyltransferase-like" evidence="10">
    <location>
        <begin position="327"/>
        <end position="417"/>
    </location>
</feature>
<dbReference type="GO" id="GO:0005975">
    <property type="term" value="P:carbohydrate metabolic process"/>
    <property type="evidence" value="ECO:0007669"/>
    <property type="project" value="InterPro"/>
</dbReference>
<organism evidence="11 12">
    <name type="scientific">Dietzia lutea</name>
    <dbReference type="NCBI Taxonomy" id="546160"/>
    <lineage>
        <taxon>Bacteria</taxon>
        <taxon>Bacillati</taxon>
        <taxon>Actinomycetota</taxon>
        <taxon>Actinomycetes</taxon>
        <taxon>Mycobacteriales</taxon>
        <taxon>Dietziaceae</taxon>
        <taxon>Dietzia</taxon>
    </lineage>
</organism>
<dbReference type="AlphaFoldDB" id="A0A2S1R8Y1"/>
<dbReference type="PANTHER" id="PTHR43793:SF2">
    <property type="entry name" value="BIFUNCTIONAL PROTEIN HLDE"/>
    <property type="match status" value="1"/>
</dbReference>
<dbReference type="Pfam" id="PF00294">
    <property type="entry name" value="PfkB"/>
    <property type="match status" value="1"/>
</dbReference>
<evidence type="ECO:0000256" key="7">
    <source>
        <dbReference type="ARBA" id="ARBA00023277"/>
    </source>
</evidence>
<dbReference type="RefSeq" id="WP_108847918.1">
    <property type="nucleotide sequence ID" value="NZ_CP015449.1"/>
</dbReference>
<dbReference type="GO" id="GO:0016779">
    <property type="term" value="F:nucleotidyltransferase activity"/>
    <property type="evidence" value="ECO:0007669"/>
    <property type="project" value="UniProtKB-KW"/>
</dbReference>
<evidence type="ECO:0000256" key="2">
    <source>
        <dbReference type="ARBA" id="ARBA00022679"/>
    </source>
</evidence>
<dbReference type="Proteomes" id="UP000244928">
    <property type="component" value="Chromosome"/>
</dbReference>
<proteinExistence type="predicted"/>
<reference evidence="11 12" key="1">
    <citation type="submission" date="2016-04" db="EMBL/GenBank/DDBJ databases">
        <title>Complete genome sequence of Dietzia lutea YIM 80766T, a strain isolated from desert soil in Egypt.</title>
        <authorList>
            <person name="Zhao J."/>
            <person name="Hu B."/>
            <person name="Geng S."/>
            <person name="Nie Y."/>
            <person name="Tang Y."/>
        </authorList>
    </citation>
    <scope>NUCLEOTIDE SEQUENCE [LARGE SCALE GENOMIC DNA]</scope>
    <source>
        <strain evidence="11 12">YIM 80766</strain>
    </source>
</reference>
<dbReference type="KEGG" id="dlu:A6035_11580"/>
<keyword evidence="4" id="KW-0547">Nucleotide-binding</keyword>
<dbReference type="Gene3D" id="3.40.50.620">
    <property type="entry name" value="HUPs"/>
    <property type="match status" value="1"/>
</dbReference>
<feature type="domain" description="Carbohydrate kinase PfkB" evidence="9">
    <location>
        <begin position="6"/>
        <end position="292"/>
    </location>
</feature>
<dbReference type="SUPFAM" id="SSF52374">
    <property type="entry name" value="Nucleotidylyl transferase"/>
    <property type="match status" value="1"/>
</dbReference>
<dbReference type="InterPro" id="IPR014729">
    <property type="entry name" value="Rossmann-like_a/b/a_fold"/>
</dbReference>
<dbReference type="Pfam" id="PF01467">
    <property type="entry name" value="CTP_transf_like"/>
    <property type="match status" value="1"/>
</dbReference>
<comment type="catalytic activity">
    <reaction evidence="8">
        <text>D-glycero-beta-D-manno-heptose 1-phosphate + ATP + H(+) = ADP-D-glycero-beta-D-manno-heptose + diphosphate</text>
        <dbReference type="Rhea" id="RHEA:27465"/>
        <dbReference type="ChEBI" id="CHEBI:15378"/>
        <dbReference type="ChEBI" id="CHEBI:30616"/>
        <dbReference type="ChEBI" id="CHEBI:33019"/>
        <dbReference type="ChEBI" id="CHEBI:59967"/>
        <dbReference type="ChEBI" id="CHEBI:61593"/>
        <dbReference type="EC" id="2.7.7.70"/>
    </reaction>
</comment>
<dbReference type="NCBIfam" id="TIGR00125">
    <property type="entry name" value="cyt_tran_rel"/>
    <property type="match status" value="1"/>
</dbReference>
<evidence type="ECO:0000259" key="10">
    <source>
        <dbReference type="Pfam" id="PF01467"/>
    </source>
</evidence>
<dbReference type="EC" id="2.7.7.70" evidence="1"/>
<keyword evidence="6" id="KW-0511">Multifunctional enzyme</keyword>
<dbReference type="InterPro" id="IPR050385">
    <property type="entry name" value="Archaeal_FAD_synthase"/>
</dbReference>
<dbReference type="Gene3D" id="3.40.1190.20">
    <property type="match status" value="1"/>
</dbReference>
<evidence type="ECO:0000313" key="12">
    <source>
        <dbReference type="Proteomes" id="UP000244928"/>
    </source>
</evidence>
<dbReference type="NCBIfam" id="TIGR02199">
    <property type="entry name" value="rfaE_dom_II"/>
    <property type="match status" value="1"/>
</dbReference>